<reference evidence="4" key="1">
    <citation type="journal article" date="2024" name="Int. J. Syst. Evol. Microbiol.">
        <title>Turicibacter faecis sp. nov., isolated from faeces of heart failure mouse model.</title>
        <authorList>
            <person name="Imamura Y."/>
            <person name="Motooka D."/>
            <person name="Nakajima Y."/>
            <person name="Ito S."/>
            <person name="Kitakaze M."/>
            <person name="Iida T."/>
            <person name="Nakamura S."/>
        </authorList>
    </citation>
    <scope>NUCLEOTIDE SEQUENCE</scope>
    <source>
        <strain evidence="4">TC023</strain>
    </source>
</reference>
<organism evidence="4 5">
    <name type="scientific">Turicibacter faecis</name>
    <dbReference type="NCBI Taxonomy" id="2963365"/>
    <lineage>
        <taxon>Bacteria</taxon>
        <taxon>Bacillati</taxon>
        <taxon>Bacillota</taxon>
        <taxon>Erysipelotrichia</taxon>
        <taxon>Erysipelotrichales</taxon>
        <taxon>Turicibacteraceae</taxon>
        <taxon>Turicibacter</taxon>
    </lineage>
</organism>
<dbReference type="SUPFAM" id="SSF53448">
    <property type="entry name" value="Nucleotide-diphospho-sugar transferases"/>
    <property type="match status" value="1"/>
</dbReference>
<keyword evidence="2 4" id="KW-0808">Transferase</keyword>
<dbReference type="GO" id="GO:0016787">
    <property type="term" value="F:hydrolase activity"/>
    <property type="evidence" value="ECO:0007669"/>
    <property type="project" value="UniProtKB-KW"/>
</dbReference>
<evidence type="ECO:0000256" key="1">
    <source>
        <dbReference type="ARBA" id="ARBA00022676"/>
    </source>
</evidence>
<evidence type="ECO:0000259" key="3">
    <source>
        <dbReference type="Pfam" id="PF00535"/>
    </source>
</evidence>
<keyword evidence="4" id="KW-0378">Hydrolase</keyword>
<dbReference type="EMBL" id="AP028127">
    <property type="protein sequence ID" value="BEH91377.1"/>
    <property type="molecule type" value="Genomic_DNA"/>
</dbReference>
<evidence type="ECO:0000313" key="5">
    <source>
        <dbReference type="Proteomes" id="UP001432099"/>
    </source>
</evidence>
<dbReference type="CDD" id="cd00761">
    <property type="entry name" value="Glyco_tranf_GTA_type"/>
    <property type="match status" value="1"/>
</dbReference>
<name>A0ABN6ZJA2_9FIRM</name>
<keyword evidence="1" id="KW-0328">Glycosyltransferase</keyword>
<dbReference type="Gene3D" id="3.90.550.10">
    <property type="entry name" value="Spore Coat Polysaccharide Biosynthesis Protein SpsA, Chain A"/>
    <property type="match status" value="1"/>
</dbReference>
<evidence type="ECO:0000313" key="4">
    <source>
        <dbReference type="EMBL" id="BEH91377.1"/>
    </source>
</evidence>
<dbReference type="GO" id="GO:0016740">
    <property type="term" value="F:transferase activity"/>
    <property type="evidence" value="ECO:0007669"/>
    <property type="project" value="UniProtKB-KW"/>
</dbReference>
<dbReference type="PANTHER" id="PTHR22916">
    <property type="entry name" value="GLYCOSYLTRANSFERASE"/>
    <property type="match status" value="1"/>
</dbReference>
<dbReference type="InterPro" id="IPR001173">
    <property type="entry name" value="Glyco_trans_2-like"/>
</dbReference>
<accession>A0ABN6ZJA2</accession>
<protein>
    <submittedName>
        <fullName evidence="4">Glycosyl transferase</fullName>
    </submittedName>
</protein>
<dbReference type="Pfam" id="PF00535">
    <property type="entry name" value="Glycos_transf_2"/>
    <property type="match status" value="1"/>
</dbReference>
<keyword evidence="5" id="KW-1185">Reference proteome</keyword>
<gene>
    <name evidence="4" type="primary">rfaG_3</name>
    <name evidence="4" type="ORF">T23_14790</name>
</gene>
<evidence type="ECO:0000256" key="2">
    <source>
        <dbReference type="ARBA" id="ARBA00022679"/>
    </source>
</evidence>
<dbReference type="RefSeq" id="WP_262950189.1">
    <property type="nucleotide sequence ID" value="NZ_AP028127.1"/>
</dbReference>
<proteinExistence type="predicted"/>
<sequence length="332" mass="39270">MVKVSIIVPIYKVEKYLKRCLESLVSQTFQEIEIICVNDGSPDQSQKIVDEYVEKYPHLVKGYLKENGGLSDARNYGLNLASGDYVAFIDSDDWVEPEMIEKMYRAAREQEADLVICDFVMDWETKEKESLYISGIRQESTDFMRNVLLSGPSAWNKLYKKDLFLKTDIRYPKGLWYEDLATTLRLIMNTNKIAHVKEAFVHYIQREGSIMATLNEKVLDIYKVLELIEDYYKSNGYYDQYKDEIEFLYVEHVILTSLLNWRKFENGDLYLKKAISYMNKKFPKWVENPYIQKQSKKEKVVFKLLYHKHFLILKTILFIKQHTVNKVKSARS</sequence>
<dbReference type="InterPro" id="IPR029044">
    <property type="entry name" value="Nucleotide-diphossugar_trans"/>
</dbReference>
<dbReference type="Proteomes" id="UP001432099">
    <property type="component" value="Chromosome"/>
</dbReference>
<dbReference type="PANTHER" id="PTHR22916:SF51">
    <property type="entry name" value="GLYCOSYLTRANSFERASE EPSH-RELATED"/>
    <property type="match status" value="1"/>
</dbReference>
<feature type="domain" description="Glycosyltransferase 2-like" evidence="3">
    <location>
        <begin position="5"/>
        <end position="164"/>
    </location>
</feature>